<protein>
    <submittedName>
        <fullName evidence="2">Aldo/keto reductase</fullName>
    </submittedName>
</protein>
<sequence>MPVSSPATSADFLSRLALGTVQFGLDYGINNTAGRPYDAAVHAVLRTAQTAGITLLDTAAAYGDSEVRLGHWLSEHSPAAAPFQVVTKLAAGSAAQVQHQLQESLARLRQPAVYGVMFHSFNAFREQAVGWEALQEARHAGLVQRIGLSLYHPQEAAWLLETGLDADLVQVPFNVLDQRFGPLLPELARRGVEVHVRSAFLQGLLLRDPSALPPFFAPLAPKLTRLRRLAQDANVSLPALLLQFAAFAPGVARLVVGVDSAANLQENVAAGAFSRLAEQLRPELLALAETTDEFILPYAWPPRS</sequence>
<evidence type="ECO:0000313" key="3">
    <source>
        <dbReference type="Proteomes" id="UP000606003"/>
    </source>
</evidence>
<feature type="domain" description="NADP-dependent oxidoreductase" evidence="1">
    <location>
        <begin position="15"/>
        <end position="278"/>
    </location>
</feature>
<dbReference type="SUPFAM" id="SSF51430">
    <property type="entry name" value="NAD(P)-linked oxidoreductase"/>
    <property type="match status" value="1"/>
</dbReference>
<dbReference type="Pfam" id="PF00248">
    <property type="entry name" value="Aldo_ket_red"/>
    <property type="match status" value="1"/>
</dbReference>
<gene>
    <name evidence="2" type="ORF">IC234_01545</name>
</gene>
<keyword evidence="3" id="KW-1185">Reference proteome</keyword>
<accession>A0ABR8JPT6</accession>
<name>A0ABR8JPT6_9BACT</name>
<dbReference type="RefSeq" id="WP_190922076.1">
    <property type="nucleotide sequence ID" value="NZ_JACXAC010000001.1"/>
</dbReference>
<comment type="caution">
    <text evidence="2">The sequence shown here is derived from an EMBL/GenBank/DDBJ whole genome shotgun (WGS) entry which is preliminary data.</text>
</comment>
<dbReference type="InterPro" id="IPR023210">
    <property type="entry name" value="NADP_OxRdtase_dom"/>
</dbReference>
<evidence type="ECO:0000259" key="1">
    <source>
        <dbReference type="Pfam" id="PF00248"/>
    </source>
</evidence>
<dbReference type="InterPro" id="IPR036812">
    <property type="entry name" value="NAD(P)_OxRdtase_dom_sf"/>
</dbReference>
<dbReference type="Gene3D" id="3.20.20.100">
    <property type="entry name" value="NADP-dependent oxidoreductase domain"/>
    <property type="match status" value="1"/>
</dbReference>
<organism evidence="2 3">
    <name type="scientific">Hymenobacter armeniacus</name>
    <dbReference type="NCBI Taxonomy" id="2771358"/>
    <lineage>
        <taxon>Bacteria</taxon>
        <taxon>Pseudomonadati</taxon>
        <taxon>Bacteroidota</taxon>
        <taxon>Cytophagia</taxon>
        <taxon>Cytophagales</taxon>
        <taxon>Hymenobacteraceae</taxon>
        <taxon>Hymenobacter</taxon>
    </lineage>
</organism>
<dbReference type="PANTHER" id="PTHR43312">
    <property type="entry name" value="D-THREO-ALDOSE 1-DEHYDROGENASE"/>
    <property type="match status" value="1"/>
</dbReference>
<proteinExistence type="predicted"/>
<reference evidence="2 3" key="1">
    <citation type="submission" date="2020-09" db="EMBL/GenBank/DDBJ databases">
        <authorList>
            <person name="Kim M.K."/>
        </authorList>
    </citation>
    <scope>NUCLEOTIDE SEQUENCE [LARGE SCALE GENOMIC DNA]</scope>
    <source>
        <strain evidence="2 3">BT189</strain>
    </source>
</reference>
<dbReference type="Proteomes" id="UP000606003">
    <property type="component" value="Unassembled WGS sequence"/>
</dbReference>
<dbReference type="InterPro" id="IPR053135">
    <property type="entry name" value="AKR2_Oxidoreductase"/>
</dbReference>
<evidence type="ECO:0000313" key="2">
    <source>
        <dbReference type="EMBL" id="MBD2720796.1"/>
    </source>
</evidence>
<dbReference type="PANTHER" id="PTHR43312:SF1">
    <property type="entry name" value="NADP-DEPENDENT OXIDOREDUCTASE DOMAIN-CONTAINING PROTEIN"/>
    <property type="match status" value="1"/>
</dbReference>
<dbReference type="EMBL" id="JACXAC010000001">
    <property type="protein sequence ID" value="MBD2720796.1"/>
    <property type="molecule type" value="Genomic_DNA"/>
</dbReference>
<dbReference type="CDD" id="cd19097">
    <property type="entry name" value="AKR_unchar"/>
    <property type="match status" value="1"/>
</dbReference>